<evidence type="ECO:0000313" key="2">
    <source>
        <dbReference type="EMBL" id="UOP04780.1"/>
    </source>
</evidence>
<dbReference type="Proteomes" id="UP000831534">
    <property type="component" value="Chromosome"/>
</dbReference>
<keyword evidence="3" id="KW-1185">Reference proteome</keyword>
<protein>
    <submittedName>
        <fullName evidence="2">Uncharacterized protein</fullName>
    </submittedName>
</protein>
<accession>A0A8T9MSA9</accession>
<name>A0A8T9MSA9_9NEIS</name>
<gene>
    <name evidence="2" type="ORF">LVJ77_11600</name>
</gene>
<reference evidence="2" key="1">
    <citation type="submission" date="2021-12" db="EMBL/GenBank/DDBJ databases">
        <authorList>
            <person name="Veyrier F.J."/>
        </authorList>
    </citation>
    <scope>NUCLEOTIDE SEQUENCE</scope>
    <source>
        <strain evidence="2">17694</strain>
    </source>
</reference>
<evidence type="ECO:0000256" key="1">
    <source>
        <dbReference type="SAM" id="MobiDB-lite"/>
    </source>
</evidence>
<evidence type="ECO:0000313" key="3">
    <source>
        <dbReference type="Proteomes" id="UP000831534"/>
    </source>
</evidence>
<feature type="region of interest" description="Disordered" evidence="1">
    <location>
        <begin position="156"/>
        <end position="176"/>
    </location>
</feature>
<dbReference type="EMBL" id="CP091521">
    <property type="protein sequence ID" value="UOP04780.1"/>
    <property type="molecule type" value="Genomic_DNA"/>
</dbReference>
<dbReference type="AlphaFoldDB" id="A0A8T9MSA9"/>
<feature type="compositionally biased region" description="Low complexity" evidence="1">
    <location>
        <begin position="9"/>
        <end position="25"/>
    </location>
</feature>
<reference evidence="2" key="2">
    <citation type="journal article" date="2022" name="Res Sq">
        <title>Evolution of multicellular longitudinally dividing oral cavity symbionts (Neisseriaceae).</title>
        <authorList>
            <person name="Nyongesa S."/>
            <person name="Weber P."/>
            <person name="Bernet E."/>
            <person name="Pullido F."/>
            <person name="Nieckarz M."/>
            <person name="Delaby M."/>
            <person name="Nieves C."/>
            <person name="Viehboeck T."/>
            <person name="Krause N."/>
            <person name="Rivera-Millot A."/>
            <person name="Nakamura A."/>
            <person name="Vischer N."/>
            <person name="VanNieuwenhze M."/>
            <person name="Brun Y."/>
            <person name="Cava F."/>
            <person name="Bulgheresi S."/>
            <person name="Veyrier F."/>
        </authorList>
    </citation>
    <scope>NUCLEOTIDE SEQUENCE</scope>
    <source>
        <strain evidence="2">17694</strain>
    </source>
</reference>
<proteinExistence type="predicted"/>
<feature type="region of interest" description="Disordered" evidence="1">
    <location>
        <begin position="1"/>
        <end position="29"/>
    </location>
</feature>
<feature type="compositionally biased region" description="Low complexity" evidence="1">
    <location>
        <begin position="160"/>
        <end position="169"/>
    </location>
</feature>
<organism evidence="2 3">
    <name type="scientific">Conchiformibius kuhniae</name>
    <dbReference type="NCBI Taxonomy" id="211502"/>
    <lineage>
        <taxon>Bacteria</taxon>
        <taxon>Pseudomonadati</taxon>
        <taxon>Pseudomonadota</taxon>
        <taxon>Betaproteobacteria</taxon>
        <taxon>Neisseriales</taxon>
        <taxon>Neisseriaceae</taxon>
        <taxon>Conchiformibius</taxon>
    </lineage>
</organism>
<sequence length="204" mass="21822">MIVRIGAPQNSNKNKGQNKQPNKRNIPSASRIEHFLDIGKTAARAEDAIVHVLMQYPDLAEESTLVAEYRAKQTPPPEVPATHTPVLQAIETVSEDDDMHTTPSVAGDDEAAWLHEAVAQVEAAIAHVCHKGEQTTVAQLLDHLDLNGLQLIETQSSDDAATPAEAAAPQGLRRRDRIATAATAPAAIEMVQIETAPPNPSSTA</sequence>